<dbReference type="InterPro" id="IPR008949">
    <property type="entry name" value="Isoprenoid_synthase_dom_sf"/>
</dbReference>
<evidence type="ECO:0000313" key="6">
    <source>
        <dbReference type="EnsemblPlants" id="AUR62029253-RA:cds"/>
    </source>
</evidence>
<dbReference type="InterPro" id="IPR036965">
    <property type="entry name" value="Terpene_synth_N_sf"/>
</dbReference>
<dbReference type="SFLD" id="SFLDS00005">
    <property type="entry name" value="Isoprenoid_Synthase_Type_I"/>
    <property type="match status" value="1"/>
</dbReference>
<dbReference type="SUPFAM" id="SSF48239">
    <property type="entry name" value="Terpenoid cyclases/Protein prenyltransferases"/>
    <property type="match status" value="1"/>
</dbReference>
<proteinExistence type="predicted"/>
<sequence>MKQIITNCSCNGHQQDETLNERPLAHYHPNLWGDHFINYTPPDEMTQRRREEEAKELKEEVRRKLLGVVEDPKERLVLIDVVEQLGVAYHFEDEIEANLQHFNKTYSQNNDVSYEDDLHYVSLRFRLLRQHGFYVSSVSTYNASKYNNVFNDKTDLFNKFKTEDGNFKESLTTDVVGILNYIPLATQVTQALKLPLHKGVTRLLSRYYISTYEADPSHDEILLKFAKLDFNLLQTLHLKELRDLSRWWRDLNFGTKLPFARDRIAEVYFWMLGTFYEPQYAMGREIFTKLYKMTSVMDDTYDAYGFFEELKVYTEAVQRWDKRSMNQLPDYMKLTYEALLDTFNGFEQDLAKEGRSELVPYVQELMKAQCRGYFQEAKWCHEKYVPTYDEYLNDAAIRTAGYTLMSGTTFLGMGELATKAAFEWVSQTPKPIKASCMIGRLIGDMASYKIERKRDHVASVVECYMKQFRVTEEIALEELHNVVEDAWKDLNEEMFRPTTFPRPLMNRILNLSRVIEVFYRLGTAWFLSPLWFLTPPPAFGSPAKGGFASLGHFRWRVSLVSCLFLFWGSFGVGGLDNFAILSQQKLQPHNGAGDFSIFARKPSQPLRRHQNRAMDPEVMDGCFVYPRCFGPRRRVVRDCDKVVAGGCFN</sequence>
<dbReference type="GO" id="GO:0010333">
    <property type="term" value="F:terpene synthase activity"/>
    <property type="evidence" value="ECO:0007669"/>
    <property type="project" value="InterPro"/>
</dbReference>
<dbReference type="Proteomes" id="UP000596660">
    <property type="component" value="Unplaced"/>
</dbReference>
<keyword evidence="2" id="KW-0479">Metal-binding</keyword>
<accession>A0A803MH01</accession>
<keyword evidence="3" id="KW-0456">Lyase</keyword>
<dbReference type="InterPro" id="IPR044814">
    <property type="entry name" value="Terpene_cyclase_plant_C1"/>
</dbReference>
<evidence type="ECO:0000256" key="2">
    <source>
        <dbReference type="ARBA" id="ARBA00022723"/>
    </source>
</evidence>
<evidence type="ECO:0000259" key="5">
    <source>
        <dbReference type="Pfam" id="PF03936"/>
    </source>
</evidence>
<feature type="domain" description="Terpene synthase N-terminal" evidence="4">
    <location>
        <begin position="31"/>
        <end position="180"/>
    </location>
</feature>
<dbReference type="Pfam" id="PF01397">
    <property type="entry name" value="Terpene_synth"/>
    <property type="match status" value="1"/>
</dbReference>
<organism evidence="6 7">
    <name type="scientific">Chenopodium quinoa</name>
    <name type="common">Quinoa</name>
    <dbReference type="NCBI Taxonomy" id="63459"/>
    <lineage>
        <taxon>Eukaryota</taxon>
        <taxon>Viridiplantae</taxon>
        <taxon>Streptophyta</taxon>
        <taxon>Embryophyta</taxon>
        <taxon>Tracheophyta</taxon>
        <taxon>Spermatophyta</taxon>
        <taxon>Magnoliopsida</taxon>
        <taxon>eudicotyledons</taxon>
        <taxon>Gunneridae</taxon>
        <taxon>Pentapetalae</taxon>
        <taxon>Caryophyllales</taxon>
        <taxon>Chenopodiaceae</taxon>
        <taxon>Chenopodioideae</taxon>
        <taxon>Atripliceae</taxon>
        <taxon>Chenopodium</taxon>
    </lineage>
</organism>
<feature type="domain" description="Terpene synthase metal-binding" evidence="5">
    <location>
        <begin position="249"/>
        <end position="489"/>
    </location>
</feature>
<evidence type="ECO:0000256" key="1">
    <source>
        <dbReference type="ARBA" id="ARBA00001946"/>
    </source>
</evidence>
<evidence type="ECO:0000256" key="3">
    <source>
        <dbReference type="ARBA" id="ARBA00023239"/>
    </source>
</evidence>
<dbReference type="InterPro" id="IPR050148">
    <property type="entry name" value="Terpene_synthase-like"/>
</dbReference>
<dbReference type="AlphaFoldDB" id="A0A803MH01"/>
<dbReference type="InterPro" id="IPR034741">
    <property type="entry name" value="Terpene_cyclase-like_1_C"/>
</dbReference>
<evidence type="ECO:0000259" key="4">
    <source>
        <dbReference type="Pfam" id="PF01397"/>
    </source>
</evidence>
<dbReference type="InterPro" id="IPR008930">
    <property type="entry name" value="Terpenoid_cyclase/PrenylTrfase"/>
</dbReference>
<evidence type="ECO:0000313" key="7">
    <source>
        <dbReference type="Proteomes" id="UP000596660"/>
    </source>
</evidence>
<dbReference type="OMA" id="ECYINEN"/>
<dbReference type="Gene3D" id="1.10.600.10">
    <property type="entry name" value="Farnesyl Diphosphate Synthase"/>
    <property type="match status" value="1"/>
</dbReference>
<dbReference type="SUPFAM" id="SSF48576">
    <property type="entry name" value="Terpenoid synthases"/>
    <property type="match status" value="1"/>
</dbReference>
<reference evidence="6" key="2">
    <citation type="submission" date="2021-03" db="UniProtKB">
        <authorList>
            <consortium name="EnsemblPlants"/>
        </authorList>
    </citation>
    <scope>IDENTIFICATION</scope>
</reference>
<dbReference type="CDD" id="cd00684">
    <property type="entry name" value="Terpene_cyclase_plant_C1"/>
    <property type="match status" value="1"/>
</dbReference>
<dbReference type="PANTHER" id="PTHR31225">
    <property type="entry name" value="OS04G0344100 PROTEIN-RELATED"/>
    <property type="match status" value="1"/>
</dbReference>
<reference evidence="6" key="1">
    <citation type="journal article" date="2017" name="Nature">
        <title>The genome of Chenopodium quinoa.</title>
        <authorList>
            <person name="Jarvis D.E."/>
            <person name="Ho Y.S."/>
            <person name="Lightfoot D.J."/>
            <person name="Schmoeckel S.M."/>
            <person name="Li B."/>
            <person name="Borm T.J.A."/>
            <person name="Ohyanagi H."/>
            <person name="Mineta K."/>
            <person name="Michell C.T."/>
            <person name="Saber N."/>
            <person name="Kharbatia N.M."/>
            <person name="Rupper R.R."/>
            <person name="Sharp A.R."/>
            <person name="Dally N."/>
            <person name="Boughton B.A."/>
            <person name="Woo Y.H."/>
            <person name="Gao G."/>
            <person name="Schijlen E.G.W.M."/>
            <person name="Guo X."/>
            <person name="Momin A.A."/>
            <person name="Negrao S."/>
            <person name="Al-Babili S."/>
            <person name="Gehring C."/>
            <person name="Roessner U."/>
            <person name="Jung C."/>
            <person name="Murphy K."/>
            <person name="Arold S.T."/>
            <person name="Gojobori T."/>
            <person name="van der Linden C.G."/>
            <person name="van Loo E.N."/>
            <person name="Jellen E.N."/>
            <person name="Maughan P.J."/>
            <person name="Tester M."/>
        </authorList>
    </citation>
    <scope>NUCLEOTIDE SEQUENCE [LARGE SCALE GENOMIC DNA]</scope>
    <source>
        <strain evidence="6">cv. PI 614886</strain>
    </source>
</reference>
<keyword evidence="7" id="KW-1185">Reference proteome</keyword>
<dbReference type="Gene3D" id="1.50.10.130">
    <property type="entry name" value="Terpene synthase, N-terminal domain"/>
    <property type="match status" value="1"/>
</dbReference>
<dbReference type="InterPro" id="IPR005630">
    <property type="entry name" value="Terpene_synthase_metal-bd"/>
</dbReference>
<dbReference type="EnsemblPlants" id="AUR62029253-RA">
    <property type="protein sequence ID" value="AUR62029253-RA:cds"/>
    <property type="gene ID" value="AUR62029253"/>
</dbReference>
<dbReference type="SFLD" id="SFLDG01019">
    <property type="entry name" value="Terpene_Cyclase_Like_1_C_Termi"/>
    <property type="match status" value="1"/>
</dbReference>
<dbReference type="GO" id="GO:0000287">
    <property type="term" value="F:magnesium ion binding"/>
    <property type="evidence" value="ECO:0007669"/>
    <property type="project" value="InterPro"/>
</dbReference>
<dbReference type="Pfam" id="PF03936">
    <property type="entry name" value="Terpene_synth_C"/>
    <property type="match status" value="1"/>
</dbReference>
<dbReference type="PANTHER" id="PTHR31225:SF221">
    <property type="entry name" value="(-)-GERMACRENE D SYNTHASE"/>
    <property type="match status" value="1"/>
</dbReference>
<dbReference type="FunFam" id="1.10.600.10:FF:000007">
    <property type="entry name" value="Isoprene synthase, chloroplastic"/>
    <property type="match status" value="1"/>
</dbReference>
<protein>
    <submittedName>
        <fullName evidence="6">Uncharacterized protein</fullName>
    </submittedName>
</protein>
<dbReference type="Gramene" id="AUR62029253-RA">
    <property type="protein sequence ID" value="AUR62029253-RA:cds"/>
    <property type="gene ID" value="AUR62029253"/>
</dbReference>
<comment type="cofactor">
    <cofactor evidence="1">
        <name>Mg(2+)</name>
        <dbReference type="ChEBI" id="CHEBI:18420"/>
    </cofactor>
</comment>
<dbReference type="GO" id="GO:0016102">
    <property type="term" value="P:diterpenoid biosynthetic process"/>
    <property type="evidence" value="ECO:0007669"/>
    <property type="project" value="InterPro"/>
</dbReference>
<name>A0A803MH01_CHEQI</name>
<dbReference type="InterPro" id="IPR001906">
    <property type="entry name" value="Terpene_synth_N"/>
</dbReference>